<dbReference type="EMBL" id="PKPP01005016">
    <property type="protein sequence ID" value="PWA61793.1"/>
    <property type="molecule type" value="Genomic_DNA"/>
</dbReference>
<dbReference type="STRING" id="35608.A0A2U1MKK3"/>
<dbReference type="OrthoDB" id="1109375at2759"/>
<comment type="caution">
    <text evidence="2">The sequence shown here is derived from an EMBL/GenBank/DDBJ whole genome shotgun (WGS) entry which is preliminary data.</text>
</comment>
<evidence type="ECO:0000313" key="3">
    <source>
        <dbReference type="Proteomes" id="UP000245207"/>
    </source>
</evidence>
<accession>A0A2U1MKK3</accession>
<keyword evidence="3" id="KW-1185">Reference proteome</keyword>
<reference evidence="2 3" key="1">
    <citation type="journal article" date="2018" name="Mol. Plant">
        <title>The genome of Artemisia annua provides insight into the evolution of Asteraceae family and artemisinin biosynthesis.</title>
        <authorList>
            <person name="Shen Q."/>
            <person name="Zhang L."/>
            <person name="Liao Z."/>
            <person name="Wang S."/>
            <person name="Yan T."/>
            <person name="Shi P."/>
            <person name="Liu M."/>
            <person name="Fu X."/>
            <person name="Pan Q."/>
            <person name="Wang Y."/>
            <person name="Lv Z."/>
            <person name="Lu X."/>
            <person name="Zhang F."/>
            <person name="Jiang W."/>
            <person name="Ma Y."/>
            <person name="Chen M."/>
            <person name="Hao X."/>
            <person name="Li L."/>
            <person name="Tang Y."/>
            <person name="Lv G."/>
            <person name="Zhou Y."/>
            <person name="Sun X."/>
            <person name="Brodelius P.E."/>
            <person name="Rose J.K.C."/>
            <person name="Tang K."/>
        </authorList>
    </citation>
    <scope>NUCLEOTIDE SEQUENCE [LARGE SCALE GENOMIC DNA]</scope>
    <source>
        <strain evidence="3">cv. Huhao1</strain>
        <tissue evidence="2">Leaf</tissue>
    </source>
</reference>
<keyword evidence="2" id="KW-0695">RNA-directed DNA polymerase</keyword>
<keyword evidence="2" id="KW-0548">Nucleotidyltransferase</keyword>
<keyword evidence="2" id="KW-0808">Transferase</keyword>
<dbReference type="PANTHER" id="PTHR33116:SF78">
    <property type="entry name" value="OS12G0587133 PROTEIN"/>
    <property type="match status" value="1"/>
</dbReference>
<dbReference type="Pfam" id="PF13966">
    <property type="entry name" value="zf-RVT"/>
    <property type="match status" value="1"/>
</dbReference>
<evidence type="ECO:0000259" key="1">
    <source>
        <dbReference type="Pfam" id="PF13966"/>
    </source>
</evidence>
<proteinExistence type="predicted"/>
<evidence type="ECO:0000313" key="2">
    <source>
        <dbReference type="EMBL" id="PWA61793.1"/>
    </source>
</evidence>
<dbReference type="GO" id="GO:0003964">
    <property type="term" value="F:RNA-directed DNA polymerase activity"/>
    <property type="evidence" value="ECO:0007669"/>
    <property type="project" value="UniProtKB-KW"/>
</dbReference>
<feature type="domain" description="Reverse transcriptase zinc-binding" evidence="1">
    <location>
        <begin position="2"/>
        <end position="36"/>
    </location>
</feature>
<dbReference type="InterPro" id="IPR026960">
    <property type="entry name" value="RVT-Znf"/>
</dbReference>
<gene>
    <name evidence="2" type="ORF">CTI12_AA372490</name>
</gene>
<sequence length="144" mass="17143">MIKWGMYNVNRCPLCLSENEDLQHLFFKCSFSTAVWDKVRDMAEIECDNRNWNELLKFLADSCVHKSIVWVVKRLTLAACVYTIWQERNRRIFKDVQRNSQEVINEIKDNVRHKLLGITVNNSANVRKVEARWSVQCKRLVQRV</sequence>
<dbReference type="Proteomes" id="UP000245207">
    <property type="component" value="Unassembled WGS sequence"/>
</dbReference>
<protein>
    <submittedName>
        <fullName evidence="2">Reverse transcriptase zinc-binding domain-containing protein</fullName>
    </submittedName>
</protein>
<organism evidence="2 3">
    <name type="scientific">Artemisia annua</name>
    <name type="common">Sweet wormwood</name>
    <dbReference type="NCBI Taxonomy" id="35608"/>
    <lineage>
        <taxon>Eukaryota</taxon>
        <taxon>Viridiplantae</taxon>
        <taxon>Streptophyta</taxon>
        <taxon>Embryophyta</taxon>
        <taxon>Tracheophyta</taxon>
        <taxon>Spermatophyta</taxon>
        <taxon>Magnoliopsida</taxon>
        <taxon>eudicotyledons</taxon>
        <taxon>Gunneridae</taxon>
        <taxon>Pentapetalae</taxon>
        <taxon>asterids</taxon>
        <taxon>campanulids</taxon>
        <taxon>Asterales</taxon>
        <taxon>Asteraceae</taxon>
        <taxon>Asteroideae</taxon>
        <taxon>Anthemideae</taxon>
        <taxon>Artemisiinae</taxon>
        <taxon>Artemisia</taxon>
    </lineage>
</organism>
<dbReference type="AlphaFoldDB" id="A0A2U1MKK3"/>
<dbReference type="PANTHER" id="PTHR33116">
    <property type="entry name" value="REVERSE TRANSCRIPTASE ZINC-BINDING DOMAIN-CONTAINING PROTEIN-RELATED-RELATED"/>
    <property type="match status" value="1"/>
</dbReference>
<name>A0A2U1MKK3_ARTAN</name>